<feature type="domain" description="Major facilitator superfamily (MFS) profile" evidence="8">
    <location>
        <begin position="55"/>
        <end position="470"/>
    </location>
</feature>
<name>A0AAN6TB19_9PEZI</name>
<comment type="subcellular location">
    <subcellularLocation>
        <location evidence="1">Membrane</location>
        <topology evidence="1">Multi-pass membrane protein</topology>
    </subcellularLocation>
</comment>
<dbReference type="PANTHER" id="PTHR43791:SF48">
    <property type="entry name" value="TRANSPORTER, PUTATIVE (AFU_ORTHOLOGUE AFUA_4G01000)-RELATED"/>
    <property type="match status" value="1"/>
</dbReference>
<dbReference type="AlphaFoldDB" id="A0AAN6TB19"/>
<evidence type="ECO:0000313" key="9">
    <source>
        <dbReference type="EMBL" id="KAK4110847.1"/>
    </source>
</evidence>
<evidence type="ECO:0000256" key="2">
    <source>
        <dbReference type="ARBA" id="ARBA00022448"/>
    </source>
</evidence>
<feature type="transmembrane region" description="Helical" evidence="7">
    <location>
        <begin position="147"/>
        <end position="169"/>
    </location>
</feature>
<feature type="region of interest" description="Disordered" evidence="6">
    <location>
        <begin position="1"/>
        <end position="29"/>
    </location>
</feature>
<dbReference type="SUPFAM" id="SSF103473">
    <property type="entry name" value="MFS general substrate transporter"/>
    <property type="match status" value="1"/>
</dbReference>
<accession>A0AAN6TB19</accession>
<reference evidence="9" key="1">
    <citation type="journal article" date="2023" name="Mol. Phylogenet. Evol.">
        <title>Genome-scale phylogeny and comparative genomics of the fungal order Sordariales.</title>
        <authorList>
            <person name="Hensen N."/>
            <person name="Bonometti L."/>
            <person name="Westerberg I."/>
            <person name="Brannstrom I.O."/>
            <person name="Guillou S."/>
            <person name="Cros-Aarteil S."/>
            <person name="Calhoun S."/>
            <person name="Haridas S."/>
            <person name="Kuo A."/>
            <person name="Mondo S."/>
            <person name="Pangilinan J."/>
            <person name="Riley R."/>
            <person name="LaButti K."/>
            <person name="Andreopoulos B."/>
            <person name="Lipzen A."/>
            <person name="Chen C."/>
            <person name="Yan M."/>
            <person name="Daum C."/>
            <person name="Ng V."/>
            <person name="Clum A."/>
            <person name="Steindorff A."/>
            <person name="Ohm R.A."/>
            <person name="Martin F."/>
            <person name="Silar P."/>
            <person name="Natvig D.O."/>
            <person name="Lalanne C."/>
            <person name="Gautier V."/>
            <person name="Ament-Velasquez S.L."/>
            <person name="Kruys A."/>
            <person name="Hutchinson M.I."/>
            <person name="Powell A.J."/>
            <person name="Barry K."/>
            <person name="Miller A.N."/>
            <person name="Grigoriev I.V."/>
            <person name="Debuchy R."/>
            <person name="Gladieux P."/>
            <person name="Hiltunen Thoren M."/>
            <person name="Johannesson H."/>
        </authorList>
    </citation>
    <scope>NUCLEOTIDE SEQUENCE</scope>
    <source>
        <strain evidence="9">CBS 508.74</strain>
    </source>
</reference>
<feature type="transmembrane region" description="Helical" evidence="7">
    <location>
        <begin position="412"/>
        <end position="433"/>
    </location>
</feature>
<evidence type="ECO:0000259" key="8">
    <source>
        <dbReference type="PROSITE" id="PS50850"/>
    </source>
</evidence>
<dbReference type="GO" id="GO:0016020">
    <property type="term" value="C:membrane"/>
    <property type="evidence" value="ECO:0007669"/>
    <property type="project" value="UniProtKB-SubCell"/>
</dbReference>
<keyword evidence="3 7" id="KW-0812">Transmembrane</keyword>
<evidence type="ECO:0000256" key="6">
    <source>
        <dbReference type="SAM" id="MobiDB-lite"/>
    </source>
</evidence>
<dbReference type="InterPro" id="IPR020846">
    <property type="entry name" value="MFS_dom"/>
</dbReference>
<protein>
    <submittedName>
        <fullName evidence="9">MFS general substrate transporter</fullName>
    </submittedName>
</protein>
<feature type="transmembrane region" description="Helical" evidence="7">
    <location>
        <begin position="51"/>
        <end position="70"/>
    </location>
</feature>
<evidence type="ECO:0000256" key="5">
    <source>
        <dbReference type="ARBA" id="ARBA00023136"/>
    </source>
</evidence>
<evidence type="ECO:0000256" key="7">
    <source>
        <dbReference type="SAM" id="Phobius"/>
    </source>
</evidence>
<feature type="transmembrane region" description="Helical" evidence="7">
    <location>
        <begin position="216"/>
        <end position="236"/>
    </location>
</feature>
<feature type="transmembrane region" description="Helical" evidence="7">
    <location>
        <begin position="328"/>
        <end position="346"/>
    </location>
</feature>
<dbReference type="FunFam" id="1.20.1250.20:FF:000034">
    <property type="entry name" value="MFS general substrate transporter"/>
    <property type="match status" value="1"/>
</dbReference>
<feature type="transmembrane region" description="Helical" evidence="7">
    <location>
        <begin position="353"/>
        <end position="373"/>
    </location>
</feature>
<evidence type="ECO:0000256" key="1">
    <source>
        <dbReference type="ARBA" id="ARBA00004141"/>
    </source>
</evidence>
<proteinExistence type="predicted"/>
<dbReference type="GeneID" id="89942012"/>
<dbReference type="GO" id="GO:0022857">
    <property type="term" value="F:transmembrane transporter activity"/>
    <property type="evidence" value="ECO:0007669"/>
    <property type="project" value="InterPro"/>
</dbReference>
<dbReference type="PROSITE" id="PS50850">
    <property type="entry name" value="MFS"/>
    <property type="match status" value="1"/>
</dbReference>
<keyword evidence="2" id="KW-0813">Transport</keyword>
<feature type="compositionally biased region" description="Polar residues" evidence="6">
    <location>
        <begin position="11"/>
        <end position="23"/>
    </location>
</feature>
<evidence type="ECO:0000256" key="3">
    <source>
        <dbReference type="ARBA" id="ARBA00022692"/>
    </source>
</evidence>
<reference evidence="9" key="2">
    <citation type="submission" date="2023-05" db="EMBL/GenBank/DDBJ databases">
        <authorList>
            <consortium name="Lawrence Berkeley National Laboratory"/>
            <person name="Steindorff A."/>
            <person name="Hensen N."/>
            <person name="Bonometti L."/>
            <person name="Westerberg I."/>
            <person name="Brannstrom I.O."/>
            <person name="Guillou S."/>
            <person name="Cros-Aarteil S."/>
            <person name="Calhoun S."/>
            <person name="Haridas S."/>
            <person name="Kuo A."/>
            <person name="Mondo S."/>
            <person name="Pangilinan J."/>
            <person name="Riley R."/>
            <person name="Labutti K."/>
            <person name="Andreopoulos B."/>
            <person name="Lipzen A."/>
            <person name="Chen C."/>
            <person name="Yanf M."/>
            <person name="Daum C."/>
            <person name="Ng V."/>
            <person name="Clum A."/>
            <person name="Ohm R."/>
            <person name="Martin F."/>
            <person name="Silar P."/>
            <person name="Natvig D."/>
            <person name="Lalanne C."/>
            <person name="Gautier V."/>
            <person name="Ament-Velasquez S.L."/>
            <person name="Kruys A."/>
            <person name="Hutchinson M.I."/>
            <person name="Powell A.J."/>
            <person name="Barry K."/>
            <person name="Miller A.N."/>
            <person name="Grigoriev I.V."/>
            <person name="Debuchy R."/>
            <person name="Gladieux P."/>
            <person name="Thoren M.H."/>
            <person name="Johannesson H."/>
        </authorList>
    </citation>
    <scope>NUCLEOTIDE SEQUENCE</scope>
    <source>
        <strain evidence="9">CBS 508.74</strain>
    </source>
</reference>
<gene>
    <name evidence="9" type="ORF">N656DRAFT_799577</name>
</gene>
<keyword evidence="5 7" id="KW-0472">Membrane</keyword>
<dbReference type="Pfam" id="PF07690">
    <property type="entry name" value="MFS_1"/>
    <property type="match status" value="1"/>
</dbReference>
<feature type="transmembrane region" description="Helical" evidence="7">
    <location>
        <begin position="181"/>
        <end position="204"/>
    </location>
</feature>
<dbReference type="InterPro" id="IPR036259">
    <property type="entry name" value="MFS_trans_sf"/>
</dbReference>
<dbReference type="EMBL" id="MU853348">
    <property type="protein sequence ID" value="KAK4110847.1"/>
    <property type="molecule type" value="Genomic_DNA"/>
</dbReference>
<feature type="transmembrane region" description="Helical" evidence="7">
    <location>
        <begin position="120"/>
        <end position="141"/>
    </location>
</feature>
<organism evidence="9 10">
    <name type="scientific">Canariomyces notabilis</name>
    <dbReference type="NCBI Taxonomy" id="2074819"/>
    <lineage>
        <taxon>Eukaryota</taxon>
        <taxon>Fungi</taxon>
        <taxon>Dikarya</taxon>
        <taxon>Ascomycota</taxon>
        <taxon>Pezizomycotina</taxon>
        <taxon>Sordariomycetes</taxon>
        <taxon>Sordariomycetidae</taxon>
        <taxon>Sordariales</taxon>
        <taxon>Chaetomiaceae</taxon>
        <taxon>Canariomyces</taxon>
    </lineage>
</organism>
<dbReference type="Proteomes" id="UP001302812">
    <property type="component" value="Unassembled WGS sequence"/>
</dbReference>
<comment type="caution">
    <text evidence="9">The sequence shown here is derived from an EMBL/GenBank/DDBJ whole genome shotgun (WGS) entry which is preliminary data.</text>
</comment>
<keyword evidence="10" id="KW-1185">Reference proteome</keyword>
<feature type="transmembrane region" description="Helical" evidence="7">
    <location>
        <begin position="90"/>
        <end position="108"/>
    </location>
</feature>
<dbReference type="Gene3D" id="1.20.1250.20">
    <property type="entry name" value="MFS general substrate transporter like domains"/>
    <property type="match status" value="2"/>
</dbReference>
<keyword evidence="4 7" id="KW-1133">Transmembrane helix</keyword>
<evidence type="ECO:0000313" key="10">
    <source>
        <dbReference type="Proteomes" id="UP001302812"/>
    </source>
</evidence>
<dbReference type="RefSeq" id="XP_064668417.1">
    <property type="nucleotide sequence ID" value="XM_064817887.1"/>
</dbReference>
<sequence>MAAASLDDSNKAATSHTEISNGAPNHAAPEKFGESTVVLDPKAEARLRMKLDFMIVPTVSLLYLFCFIDRANIGNARIAGLENDLGLKGYDYNALLSVFYISYVLFEIPSNVMCKWIGPGWFIPGISLCFGAISIATAFVQNFSQAAGVRFLLGVFEAGMLPGIAYYLSRWYRRAELTFRLSLYIVMAPLAGAFGGLLASAILTLPHFGSLTSWRMIFAIEGIVTCGLAIISFFTLTDRPETARWLSREERELAAARIRSERVATTEVLDRMDKKKLLQGILSPVTLSTAACFLLNNITVQGLAFFAPTIVRTIYPTQTTVMQQLLTVPPYAVGAFFTLFIPLLSWRFDRRQIFLILCAPLVIVGYAIFLGTLDASPRYAATFLLSSSLFAVGPLSNSQVSANVVSDTARSSAIGLNVMCGNLGGLIATWSYLPWDGPRYPIGNGLNLAATAATLIIATATLFWMKRDNKVRERRNAEEELAGMSLQEIQDLDWRHPDFRWKP</sequence>
<dbReference type="InterPro" id="IPR011701">
    <property type="entry name" value="MFS"/>
</dbReference>
<dbReference type="PANTHER" id="PTHR43791">
    <property type="entry name" value="PERMEASE-RELATED"/>
    <property type="match status" value="1"/>
</dbReference>
<feature type="transmembrane region" description="Helical" evidence="7">
    <location>
        <begin position="379"/>
        <end position="400"/>
    </location>
</feature>
<dbReference type="FunFam" id="1.20.1250.20:FF:000013">
    <property type="entry name" value="MFS general substrate transporter"/>
    <property type="match status" value="1"/>
</dbReference>
<feature type="transmembrane region" description="Helical" evidence="7">
    <location>
        <begin position="445"/>
        <end position="465"/>
    </location>
</feature>
<evidence type="ECO:0000256" key="4">
    <source>
        <dbReference type="ARBA" id="ARBA00022989"/>
    </source>
</evidence>
<feature type="transmembrane region" description="Helical" evidence="7">
    <location>
        <begin position="281"/>
        <end position="308"/>
    </location>
</feature>